<proteinExistence type="predicted"/>
<organism evidence="1 2">
    <name type="scientific">Zarea fungicola</name>
    <dbReference type="NCBI Taxonomy" id="93591"/>
    <lineage>
        <taxon>Eukaryota</taxon>
        <taxon>Fungi</taxon>
        <taxon>Dikarya</taxon>
        <taxon>Ascomycota</taxon>
        <taxon>Pezizomycotina</taxon>
        <taxon>Sordariomycetes</taxon>
        <taxon>Hypocreomycetidae</taxon>
        <taxon>Hypocreales</taxon>
        <taxon>Cordycipitaceae</taxon>
        <taxon>Zarea</taxon>
    </lineage>
</organism>
<gene>
    <name evidence="1" type="ORF">NQ176_g8432</name>
</gene>
<evidence type="ECO:0000313" key="2">
    <source>
        <dbReference type="Proteomes" id="UP001143910"/>
    </source>
</evidence>
<keyword evidence="2" id="KW-1185">Reference proteome</keyword>
<dbReference type="Proteomes" id="UP001143910">
    <property type="component" value="Unassembled WGS sequence"/>
</dbReference>
<reference evidence="1" key="1">
    <citation type="submission" date="2022-08" db="EMBL/GenBank/DDBJ databases">
        <title>Genome Sequence of Lecanicillium fungicola.</title>
        <authorList>
            <person name="Buettner E."/>
        </authorList>
    </citation>
    <scope>NUCLEOTIDE SEQUENCE</scope>
    <source>
        <strain evidence="1">Babe33</strain>
    </source>
</reference>
<name>A0ACC1MUH1_9HYPO</name>
<protein>
    <submittedName>
        <fullName evidence="1">Uncharacterized protein</fullName>
    </submittedName>
</protein>
<sequence>MAFNRLVRFVPRGDKSAVLLGEPLDAELDVGIAVRNGDEVKVRVFSGSSALSAGSPTDSVESIDRILSPLTMEEVGTIRCIGLNYVQHAVETNLALPTVPILFIEESPSLLTRHFLSVQNHRKPATSLADPWPAPTLIPAFTVADNTVDYESELCVVLGKEAKNVSEEDALSYVLGYTASNDVSSRKSQFDQSQWCFSKGFDKACPIGPTLVSPSAIPDPSKLRMRGLKNGTVMQDTPLDDLIFAVPKLISFLSQGTTLPAGTIILTGTPAGIGMASKPDGYLKDGDEFSVEILPHIGTLVSKIQYEV</sequence>
<accession>A0ACC1MUH1</accession>
<comment type="caution">
    <text evidence="1">The sequence shown here is derived from an EMBL/GenBank/DDBJ whole genome shotgun (WGS) entry which is preliminary data.</text>
</comment>
<dbReference type="EMBL" id="JANJQO010001645">
    <property type="protein sequence ID" value="KAJ2969909.1"/>
    <property type="molecule type" value="Genomic_DNA"/>
</dbReference>
<evidence type="ECO:0000313" key="1">
    <source>
        <dbReference type="EMBL" id="KAJ2969909.1"/>
    </source>
</evidence>